<name>A0A6A7BPM6_9PLEO</name>
<evidence type="ECO:0000256" key="1">
    <source>
        <dbReference type="SAM" id="MobiDB-lite"/>
    </source>
</evidence>
<keyword evidence="3" id="KW-1185">Reference proteome</keyword>
<feature type="region of interest" description="Disordered" evidence="1">
    <location>
        <begin position="30"/>
        <end position="66"/>
    </location>
</feature>
<feature type="compositionally biased region" description="Polar residues" evidence="1">
    <location>
        <begin position="30"/>
        <end position="51"/>
    </location>
</feature>
<proteinExistence type="predicted"/>
<reference evidence="2" key="1">
    <citation type="submission" date="2020-01" db="EMBL/GenBank/DDBJ databases">
        <authorList>
            <consortium name="DOE Joint Genome Institute"/>
            <person name="Haridas S."/>
            <person name="Albert R."/>
            <person name="Binder M."/>
            <person name="Bloem J."/>
            <person name="Labutti K."/>
            <person name="Salamov A."/>
            <person name="Andreopoulos B."/>
            <person name="Baker S.E."/>
            <person name="Barry K."/>
            <person name="Bills G."/>
            <person name="Bluhm B.H."/>
            <person name="Cannon C."/>
            <person name="Castanera R."/>
            <person name="Culley D.E."/>
            <person name="Daum C."/>
            <person name="Ezra D."/>
            <person name="Gonzalez J.B."/>
            <person name="Henrissat B."/>
            <person name="Kuo A."/>
            <person name="Liang C."/>
            <person name="Lipzen A."/>
            <person name="Lutzoni F."/>
            <person name="Magnuson J."/>
            <person name="Mondo S."/>
            <person name="Nolan M."/>
            <person name="Ohm R."/>
            <person name="Pangilinan J."/>
            <person name="Park H.-J."/>
            <person name="Ramirez L."/>
            <person name="Alfaro M."/>
            <person name="Sun H."/>
            <person name="Tritt A."/>
            <person name="Yoshinaga Y."/>
            <person name="Zwiers L.-H."/>
            <person name="Turgeon B.G."/>
            <person name="Goodwin S.B."/>
            <person name="Spatafora J.W."/>
            <person name="Crous P.W."/>
            <person name="Grigoriev I.V."/>
        </authorList>
    </citation>
    <scope>NUCLEOTIDE SEQUENCE</scope>
    <source>
        <strain evidence="2">IPT5</strain>
    </source>
</reference>
<evidence type="ECO:0000313" key="2">
    <source>
        <dbReference type="EMBL" id="KAF2856857.1"/>
    </source>
</evidence>
<feature type="compositionally biased region" description="Low complexity" evidence="1">
    <location>
        <begin position="52"/>
        <end position="66"/>
    </location>
</feature>
<protein>
    <submittedName>
        <fullName evidence="2">Uncharacterized protein</fullName>
    </submittedName>
</protein>
<dbReference type="AlphaFoldDB" id="A0A6A7BPM6"/>
<sequence>MTRPPSPTLCIHDMPCHATCSRVTTYHNAMHTQDNPSSNQPATHNPTLANLTITQSTSTTPPPRTTLTLPQRIPSIHPIHSRQPLIPVIVTS</sequence>
<dbReference type="EMBL" id="MU006288">
    <property type="protein sequence ID" value="KAF2856857.1"/>
    <property type="molecule type" value="Genomic_DNA"/>
</dbReference>
<accession>A0A6A7BPM6</accession>
<organism evidence="2 3">
    <name type="scientific">Plenodomus tracheiphilus IPT5</name>
    <dbReference type="NCBI Taxonomy" id="1408161"/>
    <lineage>
        <taxon>Eukaryota</taxon>
        <taxon>Fungi</taxon>
        <taxon>Dikarya</taxon>
        <taxon>Ascomycota</taxon>
        <taxon>Pezizomycotina</taxon>
        <taxon>Dothideomycetes</taxon>
        <taxon>Pleosporomycetidae</taxon>
        <taxon>Pleosporales</taxon>
        <taxon>Pleosporineae</taxon>
        <taxon>Leptosphaeriaceae</taxon>
        <taxon>Plenodomus</taxon>
    </lineage>
</organism>
<gene>
    <name evidence="2" type="ORF">T440DRAFT_463083</name>
</gene>
<evidence type="ECO:0000313" key="3">
    <source>
        <dbReference type="Proteomes" id="UP000799423"/>
    </source>
</evidence>
<dbReference type="Proteomes" id="UP000799423">
    <property type="component" value="Unassembled WGS sequence"/>
</dbReference>